<dbReference type="OrthoDB" id="9808959at2"/>
<dbReference type="NCBIfam" id="TIGR02681">
    <property type="entry name" value="phage_pRha"/>
    <property type="match status" value="1"/>
</dbReference>
<evidence type="ECO:0000256" key="2">
    <source>
        <dbReference type="SAM" id="MobiDB-lite"/>
    </source>
</evidence>
<name>A0A443L9P9_9RHOB</name>
<feature type="coiled-coil region" evidence="1">
    <location>
        <begin position="154"/>
        <end position="181"/>
    </location>
</feature>
<dbReference type="InterPro" id="IPR005039">
    <property type="entry name" value="Ant_C"/>
</dbReference>
<comment type="caution">
    <text evidence="4">The sequence shown here is derived from an EMBL/GenBank/DDBJ whole genome shotgun (WGS) entry which is preliminary data.</text>
</comment>
<dbReference type="Pfam" id="PF03374">
    <property type="entry name" value="ANT"/>
    <property type="match status" value="1"/>
</dbReference>
<dbReference type="InterPro" id="IPR014054">
    <property type="entry name" value="Phage_regulatory_Rha"/>
</dbReference>
<protein>
    <recommendedName>
        <fullName evidence="3">Antirepressor protein C-terminal domain-containing protein</fullName>
    </recommendedName>
</protein>
<proteinExistence type="predicted"/>
<feature type="domain" description="Antirepressor protein C-terminal" evidence="3">
    <location>
        <begin position="166"/>
        <end position="269"/>
    </location>
</feature>
<evidence type="ECO:0000259" key="3">
    <source>
        <dbReference type="Pfam" id="PF03374"/>
    </source>
</evidence>
<keyword evidence="1" id="KW-0175">Coiled coil</keyword>
<dbReference type="Pfam" id="PF09669">
    <property type="entry name" value="Phage_pRha"/>
    <property type="match status" value="1"/>
</dbReference>
<sequence>MSPAPETNEAAGLAPKRLRNPNHSRKDLGMNMPVNHDDFNGLVNASLKTNSRIIAEKFEKRHDNVQRDIRNLIEANPEWGVLNFEEATYVDAQNGQTYHMYELTRDGYSMLVMGFTGKKAMDWKIKFLAAFGAMEERLKRMAVLSGPQLMAAALIEADATMKAQAQQIEAMREDVQAHERLVKADGSINITEAAKNLGMRPKGLFDWLSQNGWIYKRPNSGTWLGYQPKCNQGLLEHKSTTVLRADGSEKITEQVRITAKGLSVLAKLIPPTATLVA</sequence>
<dbReference type="GO" id="GO:0003677">
    <property type="term" value="F:DNA binding"/>
    <property type="evidence" value="ECO:0007669"/>
    <property type="project" value="InterPro"/>
</dbReference>
<dbReference type="EMBL" id="SAVB01000022">
    <property type="protein sequence ID" value="RWR45878.1"/>
    <property type="molecule type" value="Genomic_DNA"/>
</dbReference>
<reference evidence="4 5" key="1">
    <citation type="submission" date="2019-01" db="EMBL/GenBank/DDBJ databases">
        <title>Sinorhodobacter populi sp. nov. isolated from the symptomatic bark tissue of Populus euramericana canker.</title>
        <authorList>
            <person name="Xu G."/>
        </authorList>
    </citation>
    <scope>NUCLEOTIDE SEQUENCE [LARGE SCALE GENOMIC DNA]</scope>
    <source>
        <strain evidence="4 5">CCTCC AB2012026</strain>
    </source>
</reference>
<dbReference type="AlphaFoldDB" id="A0A443L9P9"/>
<accession>A0A443L9P9</accession>
<evidence type="ECO:0000313" key="4">
    <source>
        <dbReference type="EMBL" id="RWR45878.1"/>
    </source>
</evidence>
<feature type="region of interest" description="Disordered" evidence="2">
    <location>
        <begin position="1"/>
        <end position="31"/>
    </location>
</feature>
<keyword evidence="5" id="KW-1185">Reference proteome</keyword>
<gene>
    <name evidence="4" type="ORF">EOW65_15145</name>
</gene>
<organism evidence="4 5">
    <name type="scientific">Paenirhodobacter ferrireducens</name>
    <dbReference type="NCBI Taxonomy" id="1215032"/>
    <lineage>
        <taxon>Bacteria</taxon>
        <taxon>Pseudomonadati</taxon>
        <taxon>Pseudomonadota</taxon>
        <taxon>Alphaproteobacteria</taxon>
        <taxon>Rhodobacterales</taxon>
        <taxon>Rhodobacter group</taxon>
        <taxon>Paenirhodobacter</taxon>
    </lineage>
</organism>
<dbReference type="Proteomes" id="UP000286594">
    <property type="component" value="Unassembled WGS sequence"/>
</dbReference>
<evidence type="ECO:0000256" key="1">
    <source>
        <dbReference type="SAM" id="Coils"/>
    </source>
</evidence>
<evidence type="ECO:0000313" key="5">
    <source>
        <dbReference type="Proteomes" id="UP000286594"/>
    </source>
</evidence>